<feature type="domain" description="Thiaminase-2/PQQC" evidence="1">
    <location>
        <begin position="13"/>
        <end position="212"/>
    </location>
</feature>
<sequence length="229" mass="26067">MRPFSDELREVAAPIWDEMLGTPFIQALISGGLDREQFRTWVVQNYLYLVELAKLLDRTAAKMHEPELVAWFSKAAVIALESDSKLHKDYAAHFRCEHELGDYSKVLPATANYTNHLHRYVAVGTPAVIVSALLPCLWGFVELGKRINATAKADGFYREWIDAYSSAEYATLAGEVLSFVDRLLPLEPKSSRELCVRAFRESCHHELEFWRMPTQGSKWNFEVGGKTAR</sequence>
<keyword evidence="3" id="KW-1185">Reference proteome</keyword>
<accession>A0A225DFP4</accession>
<dbReference type="AlphaFoldDB" id="A0A225DFP4"/>
<dbReference type="OrthoDB" id="34166at2"/>
<dbReference type="InterPro" id="IPR050967">
    <property type="entry name" value="Thiamine_Salvage_TenA"/>
</dbReference>
<dbReference type="InterPro" id="IPR016084">
    <property type="entry name" value="Haem_Oase-like_multi-hlx"/>
</dbReference>
<gene>
    <name evidence="2" type="ORF">FRUB_09749</name>
</gene>
<organism evidence="2 3">
    <name type="scientific">Fimbriiglobus ruber</name>
    <dbReference type="NCBI Taxonomy" id="1908690"/>
    <lineage>
        <taxon>Bacteria</taxon>
        <taxon>Pseudomonadati</taxon>
        <taxon>Planctomycetota</taxon>
        <taxon>Planctomycetia</taxon>
        <taxon>Gemmatales</taxon>
        <taxon>Gemmataceae</taxon>
        <taxon>Fimbriiglobus</taxon>
    </lineage>
</organism>
<dbReference type="EMBL" id="NIDE01000019">
    <property type="protein sequence ID" value="OWK34907.1"/>
    <property type="molecule type" value="Genomic_DNA"/>
</dbReference>
<dbReference type="Gene3D" id="1.20.910.10">
    <property type="entry name" value="Heme oxygenase-like"/>
    <property type="match status" value="1"/>
</dbReference>
<dbReference type="GO" id="GO:0005829">
    <property type="term" value="C:cytosol"/>
    <property type="evidence" value="ECO:0007669"/>
    <property type="project" value="TreeGrafter"/>
</dbReference>
<evidence type="ECO:0000259" key="1">
    <source>
        <dbReference type="Pfam" id="PF03070"/>
    </source>
</evidence>
<dbReference type="InterPro" id="IPR004305">
    <property type="entry name" value="Thiaminase-2/PQQC"/>
</dbReference>
<comment type="caution">
    <text evidence="2">The sequence shown here is derived from an EMBL/GenBank/DDBJ whole genome shotgun (WGS) entry which is preliminary data.</text>
</comment>
<proteinExistence type="predicted"/>
<evidence type="ECO:0000313" key="3">
    <source>
        <dbReference type="Proteomes" id="UP000214646"/>
    </source>
</evidence>
<dbReference type="RefSeq" id="WP_088260129.1">
    <property type="nucleotide sequence ID" value="NZ_NIDE01000019.1"/>
</dbReference>
<reference evidence="3" key="1">
    <citation type="submission" date="2017-06" db="EMBL/GenBank/DDBJ databases">
        <title>Genome analysis of Fimbriiglobus ruber SP5, the first member of the order Planctomycetales with confirmed chitinolytic capability.</title>
        <authorList>
            <person name="Ravin N.V."/>
            <person name="Rakitin A.L."/>
            <person name="Ivanova A.A."/>
            <person name="Beletsky A.V."/>
            <person name="Kulichevskaya I.S."/>
            <person name="Mardanov A.V."/>
            <person name="Dedysh S.N."/>
        </authorList>
    </citation>
    <scope>NUCLEOTIDE SEQUENCE [LARGE SCALE GENOMIC DNA]</scope>
    <source>
        <strain evidence="3">SP5</strain>
    </source>
</reference>
<evidence type="ECO:0000313" key="2">
    <source>
        <dbReference type="EMBL" id="OWK34907.1"/>
    </source>
</evidence>
<dbReference type="PANTHER" id="PTHR43198:SF2">
    <property type="entry name" value="SI:CH1073-67J19.1-RELATED"/>
    <property type="match status" value="1"/>
</dbReference>
<dbReference type="SUPFAM" id="SSF48613">
    <property type="entry name" value="Heme oxygenase-like"/>
    <property type="match status" value="1"/>
</dbReference>
<dbReference type="Pfam" id="PF03070">
    <property type="entry name" value="TENA_THI-4"/>
    <property type="match status" value="1"/>
</dbReference>
<name>A0A225DFP4_9BACT</name>
<protein>
    <submittedName>
        <fullName evidence="2">Thiaminase II</fullName>
    </submittedName>
</protein>
<dbReference type="Proteomes" id="UP000214646">
    <property type="component" value="Unassembled WGS sequence"/>
</dbReference>
<dbReference type="PANTHER" id="PTHR43198">
    <property type="entry name" value="BIFUNCTIONAL TH2 PROTEIN"/>
    <property type="match status" value="1"/>
</dbReference>